<dbReference type="PANTHER" id="PTHR30195">
    <property type="entry name" value="TYPE I SITE-SPECIFIC DEOXYRIBONUCLEASE PROTEIN SUBUNIT M AND R"/>
    <property type="match status" value="1"/>
</dbReference>
<evidence type="ECO:0000256" key="2">
    <source>
        <dbReference type="ARBA" id="ARBA00008598"/>
    </source>
</evidence>
<dbReference type="InterPro" id="IPR055180">
    <property type="entry name" value="HsdR_RecA-like_helicase_dom_2"/>
</dbReference>
<dbReference type="InterPro" id="IPR027417">
    <property type="entry name" value="P-loop_NTPase"/>
</dbReference>
<evidence type="ECO:0000256" key="4">
    <source>
        <dbReference type="ARBA" id="ARBA00022741"/>
    </source>
</evidence>
<evidence type="ECO:0000256" key="8">
    <source>
        <dbReference type="ARBA" id="ARBA00022840"/>
    </source>
</evidence>
<keyword evidence="5 10" id="KW-0680">Restriction system</keyword>
<organism evidence="13 14">
    <name type="scientific">Geovibrio thiophilus</name>
    <dbReference type="NCBI Taxonomy" id="139438"/>
    <lineage>
        <taxon>Bacteria</taxon>
        <taxon>Pseudomonadati</taxon>
        <taxon>Deferribacterota</taxon>
        <taxon>Deferribacteres</taxon>
        <taxon>Deferribacterales</taxon>
        <taxon>Geovibrionaceae</taxon>
        <taxon>Geovibrio</taxon>
    </lineage>
</organism>
<dbReference type="Gene3D" id="3.90.1570.50">
    <property type="match status" value="1"/>
</dbReference>
<dbReference type="CDD" id="cd22332">
    <property type="entry name" value="HsdR_N"/>
    <property type="match status" value="1"/>
</dbReference>
<keyword evidence="7 10" id="KW-0378">Hydrolase</keyword>
<keyword evidence="4 10" id="KW-0547">Nucleotide-binding</keyword>
<dbReference type="GO" id="GO:0003677">
    <property type="term" value="F:DNA binding"/>
    <property type="evidence" value="ECO:0007669"/>
    <property type="project" value="UniProtKB-KW"/>
</dbReference>
<evidence type="ECO:0000256" key="1">
    <source>
        <dbReference type="ARBA" id="ARBA00000851"/>
    </source>
</evidence>
<dbReference type="KEGG" id="gtl:EP073_11555"/>
<gene>
    <name evidence="13" type="ORF">EP073_11555</name>
</gene>
<evidence type="ECO:0000256" key="10">
    <source>
        <dbReference type="RuleBase" id="RU364115"/>
    </source>
</evidence>
<dbReference type="Proteomes" id="UP000287502">
    <property type="component" value="Chromosome"/>
</dbReference>
<evidence type="ECO:0000256" key="5">
    <source>
        <dbReference type="ARBA" id="ARBA00022747"/>
    </source>
</evidence>
<sequence>MKLIEDTLEQVLIDFFKELGYQYAFAPDFTKTDDEDGDYERESASEVVLLGRLKTKLTQINPSVPIDQIDEAIKKLLNLESVKLIENNRTFHKYITDGISIPYQEDGEAKTALIKLFDFNDISNNDWLVANQFTVTEAKENRRPDAVVFVNGLPLAVIELKSPSDEKATMFDAFTQLQNYKSFIPNLFNYNEILIASDGYKAAAGSLTADWERFMPWKTVNGEKEPRGMIELEVLVKGMFQKERFLDIIRNFIVFEVSDDKIIKKMAGYHQYHAVNKALERTVTATSAAGDKRIGVVWHTQGSGKSLSMIFYSGKVVQKPELSNPTLVILTDRNDLDDQLFGNFSLCSDLLRQKPVQAESRAHLRELLNVASGGIVFSTIQKFFPKEGEDSHPELSSRRNIIVMADEAHRSQYDFIDGFARHIRDALSGASFIGFTGTPIETSDKVTTAVFGEYIDIYDMEDAVRDGATVRIYYEARLAKIEFDEKTKPTLDPEFEEVTEDQEEYEKQKLQAKWTALEALVGAKSRLELVAKDIVEHFEARLSAMDGKGMVVCMSRRICVELYNEIARLRPEWHDGDDDKGFMKIVMSGSASDRAEWQPHIRTKQQREEMANRFKKPDTGFKLVIVRDMWLTGFDAPCLHTMYVDKPMGGHNLMQAIARVNRVFKDKPGGLVVDYIGIADDLKNAMRNYTASGGKGQSHHDKDEAAAYMIEKFEQVIDLLHDFDYETLLNKKDKDRLNGIAEAMEHILSIDRKMDFIKMVTELSRAFALAVPAPQTAEIRDYVGLFQEIKAGLIKNTITTERKSPDELDTAIKQLVSKAVSANGVVDVFQAAGLDKPEISILSDEFLAEVKEYPYKNLAVEMLAKLLADEIKIRLKRNVVKARSFMEKLEESMKNYQNRSIEAAMVIQHLIDLANDVNKERGRGGSLGLSDDEIAFYDALLTENAAFGDMLLKKMGDELKVIAVELVQAVKKNVSIDWTKRESVKARLRVIVKKILRKYGYPPEASDDATRIVLEQAAVLCNEWAEG</sequence>
<dbReference type="InterPro" id="IPR021810">
    <property type="entry name" value="T1RH-like_C"/>
</dbReference>
<accession>A0A3R5Z0H0</accession>
<feature type="coiled-coil region" evidence="11">
    <location>
        <begin position="879"/>
        <end position="906"/>
    </location>
</feature>
<proteinExistence type="inferred from homology"/>
<dbReference type="Pfam" id="PF22679">
    <property type="entry name" value="T1R_D3-like"/>
    <property type="match status" value="1"/>
</dbReference>
<comment type="subunit">
    <text evidence="10">The type I restriction/modification system is composed of three polypeptides R, M and S.</text>
</comment>
<dbReference type="Pfam" id="PF11867">
    <property type="entry name" value="T1RH-like_C"/>
    <property type="match status" value="1"/>
</dbReference>
<dbReference type="NCBIfam" id="TIGR00348">
    <property type="entry name" value="hsdR"/>
    <property type="match status" value="1"/>
</dbReference>
<comment type="function">
    <text evidence="10">Subunit R is required for both nuclease and ATPase activities, but not for modification.</text>
</comment>
<keyword evidence="9 10" id="KW-0238">DNA-binding</keyword>
<keyword evidence="11" id="KW-0175">Coiled coil</keyword>
<dbReference type="InterPro" id="IPR014001">
    <property type="entry name" value="Helicase_ATP-bd"/>
</dbReference>
<keyword evidence="6 13" id="KW-0255">Endonuclease</keyword>
<feature type="domain" description="Helicase ATP-binding" evidence="12">
    <location>
        <begin position="286"/>
        <end position="457"/>
    </location>
</feature>
<dbReference type="REBASE" id="294973">
    <property type="entry name" value="Gth11263ORF11585P"/>
</dbReference>
<dbReference type="SMART" id="SM00487">
    <property type="entry name" value="DEXDc"/>
    <property type="match status" value="1"/>
</dbReference>
<evidence type="ECO:0000313" key="14">
    <source>
        <dbReference type="Proteomes" id="UP000287502"/>
    </source>
</evidence>
<dbReference type="RefSeq" id="WP_128467299.1">
    <property type="nucleotide sequence ID" value="NZ_CP035108.1"/>
</dbReference>
<dbReference type="PROSITE" id="PS51192">
    <property type="entry name" value="HELICASE_ATP_BIND_1"/>
    <property type="match status" value="1"/>
</dbReference>
<reference evidence="13 14" key="1">
    <citation type="submission" date="2019-01" db="EMBL/GenBank/DDBJ databases">
        <title>Geovibrio thiophilus DSM 11263, complete genome.</title>
        <authorList>
            <person name="Spring S."/>
            <person name="Bunk B."/>
            <person name="Sproer C."/>
        </authorList>
    </citation>
    <scope>NUCLEOTIDE SEQUENCE [LARGE SCALE GENOMIC DNA]</scope>
    <source>
        <strain evidence="13 14">DSM 11263</strain>
    </source>
</reference>
<evidence type="ECO:0000256" key="11">
    <source>
        <dbReference type="SAM" id="Coils"/>
    </source>
</evidence>
<evidence type="ECO:0000256" key="7">
    <source>
        <dbReference type="ARBA" id="ARBA00022801"/>
    </source>
</evidence>
<dbReference type="InterPro" id="IPR040980">
    <property type="entry name" value="SWI2_SNF2"/>
</dbReference>
<comment type="catalytic activity">
    <reaction evidence="1 10">
        <text>Endonucleolytic cleavage of DNA to give random double-stranded fragments with terminal 5'-phosphates, ATP is simultaneously hydrolyzed.</text>
        <dbReference type="EC" id="3.1.21.3"/>
    </reaction>
</comment>
<keyword evidence="8 10" id="KW-0067">ATP-binding</keyword>
<dbReference type="GO" id="GO:0009035">
    <property type="term" value="F:type I site-specific deoxyribonuclease activity"/>
    <property type="evidence" value="ECO:0007669"/>
    <property type="project" value="UniProtKB-EC"/>
</dbReference>
<dbReference type="EMBL" id="CP035108">
    <property type="protein sequence ID" value="QAR34016.1"/>
    <property type="molecule type" value="Genomic_DNA"/>
</dbReference>
<evidence type="ECO:0000256" key="3">
    <source>
        <dbReference type="ARBA" id="ARBA00022722"/>
    </source>
</evidence>
<dbReference type="Pfam" id="PF18766">
    <property type="entry name" value="SWI2_SNF2"/>
    <property type="match status" value="1"/>
</dbReference>
<evidence type="ECO:0000256" key="6">
    <source>
        <dbReference type="ARBA" id="ARBA00022759"/>
    </source>
</evidence>
<evidence type="ECO:0000313" key="13">
    <source>
        <dbReference type="EMBL" id="QAR34016.1"/>
    </source>
</evidence>
<dbReference type="InterPro" id="IPR004473">
    <property type="entry name" value="Restrct_endonuc_typeI_HsdR"/>
</dbReference>
<dbReference type="CDD" id="cd18030">
    <property type="entry name" value="DEXHc_RE_I_HsdR"/>
    <property type="match status" value="1"/>
</dbReference>
<keyword evidence="3" id="KW-0540">Nuclease</keyword>
<dbReference type="InterPro" id="IPR007409">
    <property type="entry name" value="Restrct_endonuc_type1_HsdR_N"/>
</dbReference>
<comment type="similarity">
    <text evidence="2 10">Belongs to the HsdR family.</text>
</comment>
<dbReference type="GO" id="GO:0009307">
    <property type="term" value="P:DNA restriction-modification system"/>
    <property type="evidence" value="ECO:0007669"/>
    <property type="project" value="UniProtKB-KW"/>
</dbReference>
<dbReference type="GO" id="GO:0005524">
    <property type="term" value="F:ATP binding"/>
    <property type="evidence" value="ECO:0007669"/>
    <property type="project" value="UniProtKB-KW"/>
</dbReference>
<dbReference type="InterPro" id="IPR051268">
    <property type="entry name" value="Type-I_R_enzyme_R_subunit"/>
</dbReference>
<name>A0A3R5Z0H0_9BACT</name>
<dbReference type="AlphaFoldDB" id="A0A3R5Z0H0"/>
<dbReference type="CDD" id="cd18800">
    <property type="entry name" value="SF2_C_EcoR124I-like"/>
    <property type="match status" value="1"/>
</dbReference>
<dbReference type="SUPFAM" id="SSF52540">
    <property type="entry name" value="P-loop containing nucleoside triphosphate hydrolases"/>
    <property type="match status" value="2"/>
</dbReference>
<dbReference type="Pfam" id="PF04313">
    <property type="entry name" value="HSDR_N"/>
    <property type="match status" value="1"/>
</dbReference>
<dbReference type="OrthoDB" id="9758243at2"/>
<keyword evidence="14" id="KW-1185">Reference proteome</keyword>
<evidence type="ECO:0000256" key="9">
    <source>
        <dbReference type="ARBA" id="ARBA00023125"/>
    </source>
</evidence>
<dbReference type="EC" id="3.1.21.3" evidence="10"/>
<evidence type="ECO:0000259" key="12">
    <source>
        <dbReference type="PROSITE" id="PS51192"/>
    </source>
</evidence>
<dbReference type="Gene3D" id="3.40.50.300">
    <property type="entry name" value="P-loop containing nucleotide triphosphate hydrolases"/>
    <property type="match status" value="3"/>
</dbReference>
<protein>
    <recommendedName>
        <fullName evidence="10">Type I restriction enzyme endonuclease subunit</fullName>
        <shortName evidence="10">R protein</shortName>
        <ecNumber evidence="10">3.1.21.3</ecNumber>
    </recommendedName>
</protein>
<dbReference type="PANTHER" id="PTHR30195:SF15">
    <property type="entry name" value="TYPE I RESTRICTION ENZYME HINDI ENDONUCLEASE SUBUNIT"/>
    <property type="match status" value="1"/>
</dbReference>